<gene>
    <name evidence="7" type="ORF">POM88_049837</name>
</gene>
<evidence type="ECO:0000259" key="6">
    <source>
        <dbReference type="SMART" id="SM00499"/>
    </source>
</evidence>
<dbReference type="CDD" id="cd01960">
    <property type="entry name" value="nsLTP1"/>
    <property type="match status" value="1"/>
</dbReference>
<comment type="function">
    <text evidence="4">Plant non-specific lipid-transfer proteins transfer phospholipids as well as galactolipids across membranes. May play a role in wax or cutin deposition in the cell walls of expanding epidermal cells and certain secretory tissues.</text>
</comment>
<evidence type="ECO:0000256" key="5">
    <source>
        <dbReference type="SAM" id="SignalP"/>
    </source>
</evidence>
<comment type="caution">
    <text evidence="7">The sequence shown here is derived from an EMBL/GenBank/DDBJ whole genome shotgun (WGS) entry which is preliminary data.</text>
</comment>
<dbReference type="SMART" id="SM00499">
    <property type="entry name" value="AAI"/>
    <property type="match status" value="1"/>
</dbReference>
<comment type="similarity">
    <text evidence="1 4">Belongs to the plant LTP family.</text>
</comment>
<dbReference type="EMBL" id="JAUIZM010000011">
    <property type="protein sequence ID" value="KAK1356581.1"/>
    <property type="molecule type" value="Genomic_DNA"/>
</dbReference>
<dbReference type="InterPro" id="IPR016140">
    <property type="entry name" value="Bifunc_inhib/LTP/seed_store"/>
</dbReference>
<evidence type="ECO:0000256" key="1">
    <source>
        <dbReference type="ARBA" id="ARBA00009748"/>
    </source>
</evidence>
<evidence type="ECO:0000256" key="3">
    <source>
        <dbReference type="ARBA" id="ARBA00023121"/>
    </source>
</evidence>
<dbReference type="Gene3D" id="1.10.110.10">
    <property type="entry name" value="Plant lipid-transfer and hydrophobic proteins"/>
    <property type="match status" value="1"/>
</dbReference>
<dbReference type="PANTHER" id="PTHR33076">
    <property type="entry name" value="NON-SPECIFIC LIPID-TRANSFER PROTEIN 2-RELATED"/>
    <property type="match status" value="1"/>
</dbReference>
<dbReference type="SUPFAM" id="SSF47699">
    <property type="entry name" value="Bifunctional inhibitor/lipid-transfer protein/seed storage 2S albumin"/>
    <property type="match status" value="1"/>
</dbReference>
<accession>A0AAD8M0W9</accession>
<dbReference type="Pfam" id="PF00234">
    <property type="entry name" value="Tryp_alpha_amyl"/>
    <property type="match status" value="1"/>
</dbReference>
<evidence type="ECO:0000256" key="4">
    <source>
        <dbReference type="RuleBase" id="RU000628"/>
    </source>
</evidence>
<reference evidence="7" key="2">
    <citation type="submission" date="2023-05" db="EMBL/GenBank/DDBJ databases">
        <authorList>
            <person name="Schelkunov M.I."/>
        </authorList>
    </citation>
    <scope>NUCLEOTIDE SEQUENCE</scope>
    <source>
        <strain evidence="7">Hsosn_3</strain>
        <tissue evidence="7">Leaf</tissue>
    </source>
</reference>
<feature type="chain" id="PRO_5042012817" description="Non-specific lipid-transfer protein" evidence="5">
    <location>
        <begin position="22"/>
        <end position="112"/>
    </location>
</feature>
<keyword evidence="2 4" id="KW-0813">Transport</keyword>
<organism evidence="7 8">
    <name type="scientific">Heracleum sosnowskyi</name>
    <dbReference type="NCBI Taxonomy" id="360622"/>
    <lineage>
        <taxon>Eukaryota</taxon>
        <taxon>Viridiplantae</taxon>
        <taxon>Streptophyta</taxon>
        <taxon>Embryophyta</taxon>
        <taxon>Tracheophyta</taxon>
        <taxon>Spermatophyta</taxon>
        <taxon>Magnoliopsida</taxon>
        <taxon>eudicotyledons</taxon>
        <taxon>Gunneridae</taxon>
        <taxon>Pentapetalae</taxon>
        <taxon>asterids</taxon>
        <taxon>campanulids</taxon>
        <taxon>Apiales</taxon>
        <taxon>Apiaceae</taxon>
        <taxon>Apioideae</taxon>
        <taxon>apioid superclade</taxon>
        <taxon>Tordylieae</taxon>
        <taxon>Tordyliinae</taxon>
        <taxon>Heracleum</taxon>
    </lineage>
</organism>
<evidence type="ECO:0000313" key="8">
    <source>
        <dbReference type="Proteomes" id="UP001237642"/>
    </source>
</evidence>
<feature type="signal peptide" evidence="5">
    <location>
        <begin position="1"/>
        <end position="21"/>
    </location>
</feature>
<dbReference type="PRINTS" id="PR00382">
    <property type="entry name" value="LIPIDTRNSFER"/>
</dbReference>
<keyword evidence="8" id="KW-1185">Reference proteome</keyword>
<dbReference type="InterPro" id="IPR036312">
    <property type="entry name" value="Bifun_inhib/LTP/seed_sf"/>
</dbReference>
<feature type="domain" description="Bifunctional inhibitor/plant lipid transfer protein/seed storage helical" evidence="6">
    <location>
        <begin position="25"/>
        <end position="110"/>
    </location>
</feature>
<dbReference type="GO" id="GO:0006869">
    <property type="term" value="P:lipid transport"/>
    <property type="evidence" value="ECO:0007669"/>
    <property type="project" value="InterPro"/>
</dbReference>
<sequence>MKNLVFFLMFLLFFVAHETNAEITCDTVVSKAVHCVAFASGTDTMPSAECCSGMQQLAQSAQSVDDKKAVCRCLKNSVGRYNGVRDKFLSTIPNLCKIKVGFPVSLSMDCDK</sequence>
<protein>
    <recommendedName>
        <fullName evidence="4">Non-specific lipid-transfer protein</fullName>
    </recommendedName>
</protein>
<keyword evidence="5" id="KW-0732">Signal</keyword>
<dbReference type="InterPro" id="IPR000528">
    <property type="entry name" value="Plant_nsLTP"/>
</dbReference>
<dbReference type="Proteomes" id="UP001237642">
    <property type="component" value="Unassembled WGS sequence"/>
</dbReference>
<proteinExistence type="inferred from homology"/>
<name>A0AAD8M0W9_9APIA</name>
<dbReference type="GO" id="GO:0008289">
    <property type="term" value="F:lipid binding"/>
    <property type="evidence" value="ECO:0007669"/>
    <property type="project" value="UniProtKB-KW"/>
</dbReference>
<dbReference type="AlphaFoldDB" id="A0AAD8M0W9"/>
<evidence type="ECO:0000313" key="7">
    <source>
        <dbReference type="EMBL" id="KAK1356581.1"/>
    </source>
</evidence>
<evidence type="ECO:0000256" key="2">
    <source>
        <dbReference type="ARBA" id="ARBA00022448"/>
    </source>
</evidence>
<reference evidence="7" key="1">
    <citation type="submission" date="2023-02" db="EMBL/GenBank/DDBJ databases">
        <title>Genome of toxic invasive species Heracleum sosnowskyi carries increased number of genes despite the absence of recent whole-genome duplications.</title>
        <authorList>
            <person name="Schelkunov M."/>
            <person name="Shtratnikova V."/>
            <person name="Makarenko M."/>
            <person name="Klepikova A."/>
            <person name="Omelchenko D."/>
            <person name="Novikova G."/>
            <person name="Obukhova E."/>
            <person name="Bogdanov V."/>
            <person name="Penin A."/>
            <person name="Logacheva M."/>
        </authorList>
    </citation>
    <scope>NUCLEOTIDE SEQUENCE</scope>
    <source>
        <strain evidence="7">Hsosn_3</strain>
        <tissue evidence="7">Leaf</tissue>
    </source>
</reference>
<keyword evidence="3 4" id="KW-0446">Lipid-binding</keyword>